<dbReference type="GO" id="GO:0005886">
    <property type="term" value="C:plasma membrane"/>
    <property type="evidence" value="ECO:0007669"/>
    <property type="project" value="UniProtKB-SubCell"/>
</dbReference>
<dbReference type="GO" id="GO:0055085">
    <property type="term" value="P:transmembrane transport"/>
    <property type="evidence" value="ECO:0007669"/>
    <property type="project" value="InterPro"/>
</dbReference>
<feature type="transmembrane region" description="Helical" evidence="8">
    <location>
        <begin position="7"/>
        <end position="31"/>
    </location>
</feature>
<keyword evidence="7 8" id="KW-0472">Membrane</keyword>
<protein>
    <submittedName>
        <fullName evidence="10">Putative spermidine/putrescine transport system permease protein</fullName>
    </submittedName>
</protein>
<keyword evidence="5 8" id="KW-0812">Transmembrane</keyword>
<keyword evidence="4" id="KW-0997">Cell inner membrane</keyword>
<dbReference type="SUPFAM" id="SSF161098">
    <property type="entry name" value="MetI-like"/>
    <property type="match status" value="1"/>
</dbReference>
<reference evidence="11" key="1">
    <citation type="submission" date="2016-10" db="EMBL/GenBank/DDBJ databases">
        <authorList>
            <person name="Varghese N."/>
            <person name="Submissions S."/>
        </authorList>
    </citation>
    <scope>NUCLEOTIDE SEQUENCE [LARGE SCALE GENOMIC DNA]</scope>
    <source>
        <strain evidence="11">GAS369</strain>
    </source>
</reference>
<evidence type="ECO:0000256" key="5">
    <source>
        <dbReference type="ARBA" id="ARBA00022692"/>
    </source>
</evidence>
<gene>
    <name evidence="10" type="ORF">SAMN05444158_6205</name>
</gene>
<evidence type="ECO:0000256" key="1">
    <source>
        <dbReference type="ARBA" id="ARBA00004429"/>
    </source>
</evidence>
<evidence type="ECO:0000256" key="2">
    <source>
        <dbReference type="ARBA" id="ARBA00022448"/>
    </source>
</evidence>
<feature type="domain" description="ABC transmembrane type-1" evidence="9">
    <location>
        <begin position="62"/>
        <end position="250"/>
    </location>
</feature>
<accession>A0A1H2AJ60</accession>
<dbReference type="Pfam" id="PF00528">
    <property type="entry name" value="BPD_transp_1"/>
    <property type="match status" value="1"/>
</dbReference>
<dbReference type="PROSITE" id="PS50928">
    <property type="entry name" value="ABC_TM1"/>
    <property type="match status" value="1"/>
</dbReference>
<keyword evidence="6 8" id="KW-1133">Transmembrane helix</keyword>
<dbReference type="PANTHER" id="PTHR43357:SF4">
    <property type="entry name" value="INNER MEMBRANE ABC TRANSPORTER PERMEASE PROTEIN YDCV"/>
    <property type="match status" value="1"/>
</dbReference>
<feature type="transmembrane region" description="Helical" evidence="8">
    <location>
        <begin position="228"/>
        <end position="250"/>
    </location>
</feature>
<feature type="transmembrane region" description="Helical" evidence="8">
    <location>
        <begin position="186"/>
        <end position="208"/>
    </location>
</feature>
<dbReference type="InterPro" id="IPR035906">
    <property type="entry name" value="MetI-like_sf"/>
</dbReference>
<feature type="transmembrane region" description="Helical" evidence="8">
    <location>
        <begin position="127"/>
        <end position="146"/>
    </location>
</feature>
<feature type="transmembrane region" description="Helical" evidence="8">
    <location>
        <begin position="100"/>
        <end position="121"/>
    </location>
</feature>
<evidence type="ECO:0000313" key="10">
    <source>
        <dbReference type="EMBL" id="SDT45960.1"/>
    </source>
</evidence>
<sequence length="266" mass="29170">MRAGLMLWRIWITAIFLFLPAPIVIVAISSFSRTGYLQFPPQQFSIRWYQEFLSSEAWLKPLAVSFALAVVVAIITTVFSFLAAFAVTRIRFRGKAAFDTLMLSPLLFPHAAIGVALLGLLAAVGWVGHYSGILLAHVILCIPFAYRPVLNSMRKLDLSIEEAAMSLGAQPGYVFRTVTLPLLRSGLVTALLFSFIISFDEVTVSIFLVGPDATTLPTRIFAHIQESASPVVAAISTFLVAVTIGLIALLQRLIGLDLFIEVERSR</sequence>
<dbReference type="AlphaFoldDB" id="A0A1H2AJ60"/>
<dbReference type="Gene3D" id="1.10.3720.10">
    <property type="entry name" value="MetI-like"/>
    <property type="match status" value="1"/>
</dbReference>
<keyword evidence="2 8" id="KW-0813">Transport</keyword>
<name>A0A1H2AJ60_9BRAD</name>
<dbReference type="EMBL" id="LT629750">
    <property type="protein sequence ID" value="SDT45960.1"/>
    <property type="molecule type" value="Genomic_DNA"/>
</dbReference>
<evidence type="ECO:0000256" key="3">
    <source>
        <dbReference type="ARBA" id="ARBA00022475"/>
    </source>
</evidence>
<dbReference type="RefSeq" id="WP_146690001.1">
    <property type="nucleotide sequence ID" value="NZ_LT629750.1"/>
</dbReference>
<dbReference type="InterPro" id="IPR000515">
    <property type="entry name" value="MetI-like"/>
</dbReference>
<evidence type="ECO:0000256" key="7">
    <source>
        <dbReference type="ARBA" id="ARBA00023136"/>
    </source>
</evidence>
<feature type="transmembrane region" description="Helical" evidence="8">
    <location>
        <begin position="62"/>
        <end position="88"/>
    </location>
</feature>
<evidence type="ECO:0000259" key="9">
    <source>
        <dbReference type="PROSITE" id="PS50928"/>
    </source>
</evidence>
<comment type="similarity">
    <text evidence="8">Belongs to the binding-protein-dependent transport system permease family.</text>
</comment>
<proteinExistence type="inferred from homology"/>
<dbReference type="CDD" id="cd06261">
    <property type="entry name" value="TM_PBP2"/>
    <property type="match status" value="1"/>
</dbReference>
<keyword evidence="11" id="KW-1185">Reference proteome</keyword>
<dbReference type="PANTHER" id="PTHR43357">
    <property type="entry name" value="INNER MEMBRANE ABC TRANSPORTER PERMEASE PROTEIN YDCV"/>
    <property type="match status" value="1"/>
</dbReference>
<evidence type="ECO:0000256" key="6">
    <source>
        <dbReference type="ARBA" id="ARBA00022989"/>
    </source>
</evidence>
<evidence type="ECO:0000256" key="4">
    <source>
        <dbReference type="ARBA" id="ARBA00022519"/>
    </source>
</evidence>
<dbReference type="Proteomes" id="UP000243904">
    <property type="component" value="Chromosome I"/>
</dbReference>
<evidence type="ECO:0000313" key="11">
    <source>
        <dbReference type="Proteomes" id="UP000243904"/>
    </source>
</evidence>
<evidence type="ECO:0000256" key="8">
    <source>
        <dbReference type="RuleBase" id="RU363032"/>
    </source>
</evidence>
<comment type="subcellular location">
    <subcellularLocation>
        <location evidence="1">Cell inner membrane</location>
        <topology evidence="1">Multi-pass membrane protein</topology>
    </subcellularLocation>
    <subcellularLocation>
        <location evidence="8">Cell membrane</location>
        <topology evidence="8">Multi-pass membrane protein</topology>
    </subcellularLocation>
</comment>
<organism evidence="10 11">
    <name type="scientific">Bradyrhizobium canariense</name>
    <dbReference type="NCBI Taxonomy" id="255045"/>
    <lineage>
        <taxon>Bacteria</taxon>
        <taxon>Pseudomonadati</taxon>
        <taxon>Pseudomonadota</taxon>
        <taxon>Alphaproteobacteria</taxon>
        <taxon>Hyphomicrobiales</taxon>
        <taxon>Nitrobacteraceae</taxon>
        <taxon>Bradyrhizobium</taxon>
    </lineage>
</organism>
<keyword evidence="3" id="KW-1003">Cell membrane</keyword>